<feature type="domain" description="AMP-dependent synthetase/ligase" evidence="3">
    <location>
        <begin position="8"/>
        <end position="408"/>
    </location>
</feature>
<proteinExistence type="predicted"/>
<dbReference type="PANTHER" id="PTHR43272">
    <property type="entry name" value="LONG-CHAIN-FATTY-ACID--COA LIGASE"/>
    <property type="match status" value="1"/>
</dbReference>
<keyword evidence="1" id="KW-0547">Nucleotide-binding</keyword>
<dbReference type="Proteomes" id="UP000178935">
    <property type="component" value="Unassembled WGS sequence"/>
</dbReference>
<dbReference type="GO" id="GO:0004467">
    <property type="term" value="F:long-chain fatty acid-CoA ligase activity"/>
    <property type="evidence" value="ECO:0007669"/>
    <property type="project" value="TreeGrafter"/>
</dbReference>
<dbReference type="SUPFAM" id="SSF56801">
    <property type="entry name" value="Acetyl-CoA synthetase-like"/>
    <property type="match status" value="1"/>
</dbReference>
<dbReference type="InterPro" id="IPR020845">
    <property type="entry name" value="AMP-binding_CS"/>
</dbReference>
<protein>
    <recommendedName>
        <fullName evidence="3">AMP-dependent synthetase/ligase domain-containing protein</fullName>
    </recommendedName>
</protein>
<gene>
    <name evidence="4" type="ORF">A2561_05150</name>
</gene>
<dbReference type="InterPro" id="IPR042099">
    <property type="entry name" value="ANL_N_sf"/>
</dbReference>
<evidence type="ECO:0000313" key="5">
    <source>
        <dbReference type="Proteomes" id="UP000178935"/>
    </source>
</evidence>
<dbReference type="AlphaFoldDB" id="A0A1G2JN89"/>
<keyword evidence="2" id="KW-0067">ATP-binding</keyword>
<dbReference type="CDD" id="cd05907">
    <property type="entry name" value="VL_LC_FACS_like"/>
    <property type="match status" value="1"/>
</dbReference>
<dbReference type="Pfam" id="PF00501">
    <property type="entry name" value="AMP-binding"/>
    <property type="match status" value="1"/>
</dbReference>
<sequence>MQTIPEKFFESVNKNSEKIALLYKKEGVYFPIKYKELLEKVENFSFVLLDNFKIKKQDKVAILSENRPEWIISDLAIMCVGAVVVPLHTTLNSEAIFNVLEHSETKILIVSNLDLLNKILLNKSRLRYLENIIILDNLSAIKKANLGVKVFYWQNLFLQNKLGNFHKVVIDCQDSCSIIYTSGTTGEPKGVVLSHKNFLSNVESINLAIPVKTEDVFLSFLPLSHALERTSGQFVPILFGATIAYAESPKTIAKNLKEIKPTILIAVPKIFEKFHDVIWDKINKSSNFKKNLFKWALKQHKNTLKYKIADFLVFRKIRNYLGGKLRITISGGAKLNENLVKFFSKIGILILEGYGLTETSPVISVIRKEDMENFGKIGVGRALKDVQIKIAKDKEILIKGPNVFSGYYKNIEESKKCFDKDGWFCTGDLGFIDKDNFLTVIGRRKEMIVSSGGKNIWPEPIENLLNNDKFISQAMVFGNGQNFVSALICPDWQEVESFLKESNLQLQNHHNLSRDADILKIFQKRIDEKINPNFSDYEKIKKFVLLPEEFSQEKGELTPTLKLRRHVILHNYEKIIKNM</sequence>
<evidence type="ECO:0000313" key="4">
    <source>
        <dbReference type="EMBL" id="OGZ88594.1"/>
    </source>
</evidence>
<comment type="caution">
    <text evidence="4">The sequence shown here is derived from an EMBL/GenBank/DDBJ whole genome shotgun (WGS) entry which is preliminary data.</text>
</comment>
<dbReference type="Gene3D" id="3.40.50.12780">
    <property type="entry name" value="N-terminal domain of ligase-like"/>
    <property type="match status" value="1"/>
</dbReference>
<name>A0A1G2JN89_9BACT</name>
<dbReference type="GO" id="GO:0016020">
    <property type="term" value="C:membrane"/>
    <property type="evidence" value="ECO:0007669"/>
    <property type="project" value="TreeGrafter"/>
</dbReference>
<accession>A0A1G2JN89</accession>
<dbReference type="PROSITE" id="PS00455">
    <property type="entry name" value="AMP_BINDING"/>
    <property type="match status" value="1"/>
</dbReference>
<reference evidence="4 5" key="1">
    <citation type="journal article" date="2016" name="Nat. Commun.">
        <title>Thousands of microbial genomes shed light on interconnected biogeochemical processes in an aquifer system.</title>
        <authorList>
            <person name="Anantharaman K."/>
            <person name="Brown C.T."/>
            <person name="Hug L.A."/>
            <person name="Sharon I."/>
            <person name="Castelle C.J."/>
            <person name="Probst A.J."/>
            <person name="Thomas B.C."/>
            <person name="Singh A."/>
            <person name="Wilkins M.J."/>
            <person name="Karaoz U."/>
            <person name="Brodie E.L."/>
            <person name="Williams K.H."/>
            <person name="Hubbard S.S."/>
            <person name="Banfield J.F."/>
        </authorList>
    </citation>
    <scope>NUCLEOTIDE SEQUENCE [LARGE SCALE GENOMIC DNA]</scope>
</reference>
<organism evidence="4 5">
    <name type="scientific">Candidatus Staskawiczbacteria bacterium RIFOXYD1_FULL_32_13</name>
    <dbReference type="NCBI Taxonomy" id="1802234"/>
    <lineage>
        <taxon>Bacteria</taxon>
        <taxon>Candidatus Staskawicziibacteriota</taxon>
    </lineage>
</organism>
<dbReference type="InterPro" id="IPR000873">
    <property type="entry name" value="AMP-dep_synth/lig_dom"/>
</dbReference>
<dbReference type="GO" id="GO:0005524">
    <property type="term" value="F:ATP binding"/>
    <property type="evidence" value="ECO:0007669"/>
    <property type="project" value="UniProtKB-KW"/>
</dbReference>
<evidence type="ECO:0000256" key="1">
    <source>
        <dbReference type="ARBA" id="ARBA00022741"/>
    </source>
</evidence>
<evidence type="ECO:0000259" key="3">
    <source>
        <dbReference type="Pfam" id="PF00501"/>
    </source>
</evidence>
<evidence type="ECO:0000256" key="2">
    <source>
        <dbReference type="ARBA" id="ARBA00022840"/>
    </source>
</evidence>
<dbReference type="Pfam" id="PF23562">
    <property type="entry name" value="AMP-binding_C_3"/>
    <property type="match status" value="1"/>
</dbReference>
<dbReference type="EMBL" id="MHPU01000019">
    <property type="protein sequence ID" value="OGZ88594.1"/>
    <property type="molecule type" value="Genomic_DNA"/>
</dbReference>
<dbReference type="PANTHER" id="PTHR43272:SF33">
    <property type="entry name" value="AMP-BINDING DOMAIN-CONTAINING PROTEIN-RELATED"/>
    <property type="match status" value="1"/>
</dbReference>